<proteinExistence type="predicted"/>
<reference evidence="1 2" key="1">
    <citation type="journal article" date="2023" name="ACS Omega">
        <title>Identification of the Neoaspergillic Acid Biosynthesis Gene Cluster by Establishing an In Vitro CRISPR-Ribonucleoprotein Genetic System in Aspergillus melleus.</title>
        <authorList>
            <person name="Yuan B."/>
            <person name="Grau M.F."/>
            <person name="Murata R.M."/>
            <person name="Torok T."/>
            <person name="Venkateswaran K."/>
            <person name="Stajich J.E."/>
            <person name="Wang C.C.C."/>
        </authorList>
    </citation>
    <scope>NUCLEOTIDE SEQUENCE [LARGE SCALE GENOMIC DNA]</scope>
    <source>
        <strain evidence="1 2">IMV 1140</strain>
    </source>
</reference>
<evidence type="ECO:0000313" key="1">
    <source>
        <dbReference type="EMBL" id="KAK1142840.1"/>
    </source>
</evidence>
<evidence type="ECO:0000313" key="2">
    <source>
        <dbReference type="Proteomes" id="UP001177260"/>
    </source>
</evidence>
<dbReference type="Proteomes" id="UP001177260">
    <property type="component" value="Unassembled WGS sequence"/>
</dbReference>
<dbReference type="EMBL" id="JAOPJF010000046">
    <property type="protein sequence ID" value="KAK1142840.1"/>
    <property type="molecule type" value="Genomic_DNA"/>
</dbReference>
<comment type="caution">
    <text evidence="1">The sequence shown here is derived from an EMBL/GenBank/DDBJ whole genome shotgun (WGS) entry which is preliminary data.</text>
</comment>
<gene>
    <name evidence="1" type="ORF">N8T08_007274</name>
</gene>
<accession>A0ACC3AYD3</accession>
<organism evidence="1 2">
    <name type="scientific">Aspergillus melleus</name>
    <dbReference type="NCBI Taxonomy" id="138277"/>
    <lineage>
        <taxon>Eukaryota</taxon>
        <taxon>Fungi</taxon>
        <taxon>Dikarya</taxon>
        <taxon>Ascomycota</taxon>
        <taxon>Pezizomycotina</taxon>
        <taxon>Eurotiomycetes</taxon>
        <taxon>Eurotiomycetidae</taxon>
        <taxon>Eurotiales</taxon>
        <taxon>Aspergillaceae</taxon>
        <taxon>Aspergillus</taxon>
        <taxon>Aspergillus subgen. Circumdati</taxon>
    </lineage>
</organism>
<sequence length="239" mass="26197">MANQIYQYSLLSALMHGICHEGPSVQQVLQHGDHGLGTIRGLDGEIMIVDSKAYHFPSDPRKSPRALPATATVPYVVITRFQPSLHKSLPRLSMASLPDALSPLLPTQQNTFISVRLDACFRKICFRVIPAQSRPRESLKALAARQVIKECRDVRGVIFGFWSPPYTSGFSVAGFHLHFMSEDGASGGHVVGFEADGEEVKLGAAPIRDYRVEVPAGEEFHEAPVGNVTEKELHAAERA</sequence>
<protein>
    <submittedName>
        <fullName evidence="1">Uncharacterized protein</fullName>
    </submittedName>
</protein>
<keyword evidence="2" id="KW-1185">Reference proteome</keyword>
<name>A0ACC3AYD3_9EURO</name>